<dbReference type="Proteomes" id="UP000606003">
    <property type="component" value="Unassembled WGS sequence"/>
</dbReference>
<keyword evidence="3" id="KW-1185">Reference proteome</keyword>
<sequence length="120" mass="14292">MLPIRIEYLQSWLATLLFRFLQQFSYALYRLWQLLGGDQCSDRYFELCLPELERQNESHLRREAQKAVRAKRQTELATKSAEERAHLEQRKQKFYRMHSRPLSQRDSGIVGPVLHVNGCL</sequence>
<reference evidence="2 3" key="1">
    <citation type="submission" date="2020-09" db="EMBL/GenBank/DDBJ databases">
        <authorList>
            <person name="Kim M.K."/>
        </authorList>
    </citation>
    <scope>NUCLEOTIDE SEQUENCE [LARGE SCALE GENOMIC DNA]</scope>
    <source>
        <strain evidence="2 3">BT189</strain>
    </source>
</reference>
<accession>A0ABR8JWW7</accession>
<name>A0ABR8JWW7_9BACT</name>
<evidence type="ECO:0000313" key="2">
    <source>
        <dbReference type="EMBL" id="MBD2722214.1"/>
    </source>
</evidence>
<evidence type="ECO:0000256" key="1">
    <source>
        <dbReference type="SAM" id="MobiDB-lite"/>
    </source>
</evidence>
<dbReference type="EMBL" id="JACXAC010000003">
    <property type="protein sequence ID" value="MBD2722214.1"/>
    <property type="molecule type" value="Genomic_DNA"/>
</dbReference>
<protein>
    <submittedName>
        <fullName evidence="2">Uncharacterized protein</fullName>
    </submittedName>
</protein>
<organism evidence="2 3">
    <name type="scientific">Hymenobacter armeniacus</name>
    <dbReference type="NCBI Taxonomy" id="2771358"/>
    <lineage>
        <taxon>Bacteria</taxon>
        <taxon>Pseudomonadati</taxon>
        <taxon>Bacteroidota</taxon>
        <taxon>Cytophagia</taxon>
        <taxon>Cytophagales</taxon>
        <taxon>Hymenobacteraceae</taxon>
        <taxon>Hymenobacter</taxon>
    </lineage>
</organism>
<gene>
    <name evidence="2" type="ORF">IC234_08745</name>
</gene>
<feature type="compositionally biased region" description="Basic and acidic residues" evidence="1">
    <location>
        <begin position="80"/>
        <end position="89"/>
    </location>
</feature>
<proteinExistence type="predicted"/>
<dbReference type="RefSeq" id="WP_190923524.1">
    <property type="nucleotide sequence ID" value="NZ_JACXAC010000003.1"/>
</dbReference>
<comment type="caution">
    <text evidence="2">The sequence shown here is derived from an EMBL/GenBank/DDBJ whole genome shotgun (WGS) entry which is preliminary data.</text>
</comment>
<feature type="region of interest" description="Disordered" evidence="1">
    <location>
        <begin position="68"/>
        <end position="89"/>
    </location>
</feature>
<evidence type="ECO:0000313" key="3">
    <source>
        <dbReference type="Proteomes" id="UP000606003"/>
    </source>
</evidence>